<dbReference type="OrthoDB" id="6359816at2759"/>
<dbReference type="PROSITE" id="PS50097">
    <property type="entry name" value="BTB"/>
    <property type="match status" value="1"/>
</dbReference>
<keyword evidence="15" id="KW-0804">Transcription</keyword>
<dbReference type="GO" id="GO:0005890">
    <property type="term" value="C:sodium:potassium-exchanging ATPase complex"/>
    <property type="evidence" value="ECO:0007669"/>
    <property type="project" value="InterPro"/>
</dbReference>
<evidence type="ECO:0000313" key="27">
    <source>
        <dbReference type="Proteomes" id="UP001152622"/>
    </source>
</evidence>
<evidence type="ECO:0000259" key="24">
    <source>
        <dbReference type="PROSITE" id="PS50097"/>
    </source>
</evidence>
<keyword evidence="10" id="KW-0735">Signal-anchor</keyword>
<accession>A0A9Q1F4U2</accession>
<keyword evidence="12" id="KW-0805">Transcription regulation</keyword>
<feature type="domain" description="C2H2-type" evidence="25">
    <location>
        <begin position="534"/>
        <end position="562"/>
    </location>
</feature>
<dbReference type="NCBIfam" id="TIGR01107">
    <property type="entry name" value="Na_K_ATPase_bet"/>
    <property type="match status" value="1"/>
</dbReference>
<feature type="region of interest" description="Disordered" evidence="21">
    <location>
        <begin position="854"/>
        <end position="879"/>
    </location>
</feature>
<feature type="chain" id="PRO_5040202954" description="Protein ATP1B4" evidence="23">
    <location>
        <begin position="19"/>
        <end position="1201"/>
    </location>
</feature>
<dbReference type="InterPro" id="IPR038702">
    <property type="entry name" value="Na/K_ATPase_sub_beta_sf"/>
</dbReference>
<evidence type="ECO:0000256" key="9">
    <source>
        <dbReference type="ARBA" id="ARBA00022833"/>
    </source>
</evidence>
<reference evidence="26" key="1">
    <citation type="journal article" date="2023" name="Science">
        <title>Genome structures resolve the early diversification of teleost fishes.</title>
        <authorList>
            <person name="Parey E."/>
            <person name="Louis A."/>
            <person name="Montfort J."/>
            <person name="Bouchez O."/>
            <person name="Roques C."/>
            <person name="Iampietro C."/>
            <person name="Lluch J."/>
            <person name="Castinel A."/>
            <person name="Donnadieu C."/>
            <person name="Desvignes T."/>
            <person name="Floi Bucao C."/>
            <person name="Jouanno E."/>
            <person name="Wen M."/>
            <person name="Mejri S."/>
            <person name="Dirks R."/>
            <person name="Jansen H."/>
            <person name="Henkel C."/>
            <person name="Chen W.J."/>
            <person name="Zahm M."/>
            <person name="Cabau C."/>
            <person name="Klopp C."/>
            <person name="Thompson A.W."/>
            <person name="Robinson-Rechavi M."/>
            <person name="Braasch I."/>
            <person name="Lecointre G."/>
            <person name="Bobe J."/>
            <person name="Postlethwait J.H."/>
            <person name="Berthelot C."/>
            <person name="Roest Crollius H."/>
            <person name="Guiguen Y."/>
        </authorList>
    </citation>
    <scope>NUCLEOTIDE SEQUENCE</scope>
    <source>
        <strain evidence="26">WJC10195</strain>
    </source>
</reference>
<evidence type="ECO:0000256" key="18">
    <source>
        <dbReference type="ARBA" id="ARBA00041325"/>
    </source>
</evidence>
<evidence type="ECO:0000256" key="17">
    <source>
        <dbReference type="ARBA" id="ARBA00039968"/>
    </source>
</evidence>
<dbReference type="SUPFAM" id="SSF57667">
    <property type="entry name" value="beta-beta-alpha zinc fingers"/>
    <property type="match status" value="1"/>
</dbReference>
<feature type="compositionally biased region" description="Basic and acidic residues" evidence="21">
    <location>
        <begin position="857"/>
        <end position="879"/>
    </location>
</feature>
<feature type="compositionally biased region" description="Basic and acidic residues" evidence="21">
    <location>
        <begin position="418"/>
        <end position="430"/>
    </location>
</feature>
<feature type="transmembrane region" description="Helical" evidence="22">
    <location>
        <begin position="969"/>
        <end position="994"/>
    </location>
</feature>
<evidence type="ECO:0000256" key="13">
    <source>
        <dbReference type="ARBA" id="ARBA00023125"/>
    </source>
</evidence>
<dbReference type="PROSITE" id="PS00028">
    <property type="entry name" value="ZINC_FINGER_C2H2_1"/>
    <property type="match status" value="3"/>
</dbReference>
<comment type="similarity">
    <text evidence="3">Belongs to the X(+)/potassium ATPases subunit beta family.</text>
</comment>
<keyword evidence="8 20" id="KW-0863">Zinc-finger</keyword>
<evidence type="ECO:0000256" key="1">
    <source>
        <dbReference type="ARBA" id="ARBA00004123"/>
    </source>
</evidence>
<dbReference type="GO" id="GO:0003677">
    <property type="term" value="F:DNA binding"/>
    <property type="evidence" value="ECO:0007669"/>
    <property type="project" value="UniProtKB-KW"/>
</dbReference>
<evidence type="ECO:0000256" key="16">
    <source>
        <dbReference type="ARBA" id="ARBA00023242"/>
    </source>
</evidence>
<evidence type="ECO:0000256" key="22">
    <source>
        <dbReference type="SAM" id="Phobius"/>
    </source>
</evidence>
<evidence type="ECO:0000256" key="11">
    <source>
        <dbReference type="ARBA" id="ARBA00022989"/>
    </source>
</evidence>
<evidence type="ECO:0000256" key="3">
    <source>
        <dbReference type="ARBA" id="ARBA00005876"/>
    </source>
</evidence>
<dbReference type="FunFam" id="3.30.160.60:FF:000235">
    <property type="entry name" value="Zinc finger and BTB domain containing 38"/>
    <property type="match status" value="1"/>
</dbReference>
<evidence type="ECO:0000256" key="8">
    <source>
        <dbReference type="ARBA" id="ARBA00022771"/>
    </source>
</evidence>
<dbReference type="InterPro" id="IPR000402">
    <property type="entry name" value="Na/K_ATPase_sub_beta"/>
</dbReference>
<dbReference type="GO" id="GO:0008270">
    <property type="term" value="F:zinc ion binding"/>
    <property type="evidence" value="ECO:0007669"/>
    <property type="project" value="UniProtKB-KW"/>
</dbReference>
<feature type="region of interest" description="Disordered" evidence="21">
    <location>
        <begin position="224"/>
        <end position="330"/>
    </location>
</feature>
<comment type="subcellular location">
    <subcellularLocation>
        <location evidence="2">Membrane</location>
        <topology evidence="2">Single-pass type II membrane protein</topology>
    </subcellularLocation>
    <subcellularLocation>
        <location evidence="1">Nucleus</location>
    </subcellularLocation>
</comment>
<evidence type="ECO:0000256" key="19">
    <source>
        <dbReference type="ARBA" id="ARBA00042956"/>
    </source>
</evidence>
<feature type="compositionally biased region" description="Basic and acidic residues" evidence="21">
    <location>
        <begin position="916"/>
        <end position="933"/>
    </location>
</feature>
<keyword evidence="23" id="KW-0732">Signal</keyword>
<dbReference type="PROSITE" id="PS00391">
    <property type="entry name" value="ATPASE_NA_K_BETA_2"/>
    <property type="match status" value="1"/>
</dbReference>
<dbReference type="EMBL" id="JAINUF010000008">
    <property type="protein sequence ID" value="KAJ8351211.1"/>
    <property type="molecule type" value="Genomic_DNA"/>
</dbReference>
<evidence type="ECO:0000256" key="21">
    <source>
        <dbReference type="SAM" id="MobiDB-lite"/>
    </source>
</evidence>
<keyword evidence="9" id="KW-0862">Zinc</keyword>
<evidence type="ECO:0000256" key="14">
    <source>
        <dbReference type="ARBA" id="ARBA00023136"/>
    </source>
</evidence>
<keyword evidence="27" id="KW-1185">Reference proteome</keyword>
<evidence type="ECO:0000256" key="23">
    <source>
        <dbReference type="SAM" id="SignalP"/>
    </source>
</evidence>
<gene>
    <name evidence="26" type="ORF">SKAU_G00226870</name>
</gene>
<keyword evidence="5 22" id="KW-0812">Transmembrane</keyword>
<dbReference type="GO" id="GO:0005637">
    <property type="term" value="C:nuclear inner membrane"/>
    <property type="evidence" value="ECO:0007669"/>
    <property type="project" value="TreeGrafter"/>
</dbReference>
<feature type="region of interest" description="Disordered" evidence="21">
    <location>
        <begin position="416"/>
        <end position="461"/>
    </location>
</feature>
<evidence type="ECO:0000259" key="25">
    <source>
        <dbReference type="PROSITE" id="PS50157"/>
    </source>
</evidence>
<evidence type="ECO:0000256" key="6">
    <source>
        <dbReference type="ARBA" id="ARBA00022723"/>
    </source>
</evidence>
<evidence type="ECO:0000256" key="12">
    <source>
        <dbReference type="ARBA" id="ARBA00023015"/>
    </source>
</evidence>
<proteinExistence type="inferred from homology"/>
<dbReference type="GO" id="GO:0006814">
    <property type="term" value="P:sodium ion transport"/>
    <property type="evidence" value="ECO:0007669"/>
    <property type="project" value="InterPro"/>
</dbReference>
<dbReference type="Pfam" id="PF00287">
    <property type="entry name" value="Na_K-ATPase"/>
    <property type="match status" value="1"/>
</dbReference>
<evidence type="ECO:0000256" key="20">
    <source>
        <dbReference type="PROSITE-ProRule" id="PRU00042"/>
    </source>
</evidence>
<dbReference type="Gene3D" id="3.30.710.10">
    <property type="entry name" value="Potassium Channel Kv1.1, Chain A"/>
    <property type="match status" value="1"/>
</dbReference>
<dbReference type="PANTHER" id="PTHR11523">
    <property type="entry name" value="SODIUM/POTASSIUM-DEPENDENT ATPASE BETA SUBUNIT"/>
    <property type="match status" value="1"/>
</dbReference>
<feature type="domain" description="BTB" evidence="24">
    <location>
        <begin position="41"/>
        <end position="99"/>
    </location>
</feature>
<dbReference type="Gene3D" id="3.30.160.60">
    <property type="entry name" value="Classic Zinc Finger"/>
    <property type="match status" value="3"/>
</dbReference>
<dbReference type="InterPro" id="IPR013087">
    <property type="entry name" value="Znf_C2H2_type"/>
</dbReference>
<feature type="domain" description="C2H2-type" evidence="25">
    <location>
        <begin position="478"/>
        <end position="505"/>
    </location>
</feature>
<keyword evidence="11 22" id="KW-1133">Transmembrane helix</keyword>
<dbReference type="InterPro" id="IPR011333">
    <property type="entry name" value="SKP1/BTB/POZ_sf"/>
</dbReference>
<keyword evidence="6" id="KW-0479">Metal-binding</keyword>
<dbReference type="GO" id="GO:0006355">
    <property type="term" value="P:regulation of DNA-templated transcription"/>
    <property type="evidence" value="ECO:0007669"/>
    <property type="project" value="TreeGrafter"/>
</dbReference>
<keyword evidence="16" id="KW-0539">Nucleus</keyword>
<dbReference type="SMART" id="SM00355">
    <property type="entry name" value="ZnF_C2H2"/>
    <property type="match status" value="3"/>
</dbReference>
<protein>
    <recommendedName>
        <fullName evidence="17">Protein ATP1B4</fullName>
    </recommendedName>
    <alternativeName>
        <fullName evidence="19">X,K-ATPase subunit beta-m</fullName>
    </alternativeName>
    <alternativeName>
        <fullName evidence="18">X/potassium-transporting ATPase subunit beta-m</fullName>
    </alternativeName>
</protein>
<evidence type="ECO:0000256" key="2">
    <source>
        <dbReference type="ARBA" id="ARBA00004606"/>
    </source>
</evidence>
<dbReference type="FunFam" id="3.30.160.60:FF:000749">
    <property type="entry name" value="Transcriptional regulator Kaiso"/>
    <property type="match status" value="1"/>
</dbReference>
<evidence type="ECO:0000256" key="7">
    <source>
        <dbReference type="ARBA" id="ARBA00022737"/>
    </source>
</evidence>
<keyword evidence="14 22" id="KW-0472">Membrane</keyword>
<dbReference type="SUPFAM" id="SSF54695">
    <property type="entry name" value="POZ domain"/>
    <property type="match status" value="1"/>
</dbReference>
<dbReference type="Proteomes" id="UP001152622">
    <property type="component" value="Chromosome 8"/>
</dbReference>
<keyword evidence="13" id="KW-0238">DNA-binding</keyword>
<evidence type="ECO:0000256" key="15">
    <source>
        <dbReference type="ARBA" id="ARBA00023163"/>
    </source>
</evidence>
<feature type="region of interest" description="Disordered" evidence="21">
    <location>
        <begin position="900"/>
        <end position="940"/>
    </location>
</feature>
<dbReference type="PROSITE" id="PS50157">
    <property type="entry name" value="ZINC_FINGER_C2H2_2"/>
    <property type="match status" value="3"/>
</dbReference>
<feature type="compositionally biased region" description="Low complexity" evidence="21">
    <location>
        <begin position="439"/>
        <end position="451"/>
    </location>
</feature>
<evidence type="ECO:0000256" key="5">
    <source>
        <dbReference type="ARBA" id="ARBA00022692"/>
    </source>
</evidence>
<dbReference type="Pfam" id="PF00651">
    <property type="entry name" value="BTB"/>
    <property type="match status" value="1"/>
</dbReference>
<feature type="compositionally biased region" description="Low complexity" evidence="21">
    <location>
        <begin position="272"/>
        <end position="285"/>
    </location>
</feature>
<dbReference type="GO" id="GO:0006813">
    <property type="term" value="P:potassium ion transport"/>
    <property type="evidence" value="ECO:0007669"/>
    <property type="project" value="InterPro"/>
</dbReference>
<keyword evidence="4" id="KW-0678">Repressor</keyword>
<feature type="compositionally biased region" description="Polar residues" evidence="21">
    <location>
        <begin position="292"/>
        <end position="321"/>
    </location>
</feature>
<evidence type="ECO:0000256" key="4">
    <source>
        <dbReference type="ARBA" id="ARBA00022491"/>
    </source>
</evidence>
<dbReference type="SMART" id="SM00225">
    <property type="entry name" value="BTB"/>
    <property type="match status" value="1"/>
</dbReference>
<keyword evidence="7" id="KW-0677">Repeat</keyword>
<dbReference type="InterPro" id="IPR000210">
    <property type="entry name" value="BTB/POZ_dom"/>
</dbReference>
<feature type="domain" description="C2H2-type" evidence="25">
    <location>
        <begin position="506"/>
        <end position="533"/>
    </location>
</feature>
<organism evidence="26 27">
    <name type="scientific">Synaphobranchus kaupii</name>
    <name type="common">Kaup's arrowtooth eel</name>
    <dbReference type="NCBI Taxonomy" id="118154"/>
    <lineage>
        <taxon>Eukaryota</taxon>
        <taxon>Metazoa</taxon>
        <taxon>Chordata</taxon>
        <taxon>Craniata</taxon>
        <taxon>Vertebrata</taxon>
        <taxon>Euteleostomi</taxon>
        <taxon>Actinopterygii</taxon>
        <taxon>Neopterygii</taxon>
        <taxon>Teleostei</taxon>
        <taxon>Anguilliformes</taxon>
        <taxon>Synaphobranchidae</taxon>
        <taxon>Synaphobranchus</taxon>
    </lineage>
</organism>
<evidence type="ECO:0000256" key="10">
    <source>
        <dbReference type="ARBA" id="ARBA00022968"/>
    </source>
</evidence>
<dbReference type="PANTHER" id="PTHR11523:SF12">
    <property type="entry name" value="PROTEIN ATP1B4"/>
    <property type="match status" value="1"/>
</dbReference>
<dbReference type="AlphaFoldDB" id="A0A9Q1F4U2"/>
<sequence>MGILLGFAGMSSLKLISATDALYSGSLLKSIDEQRNVGLFCDVTIIINDRKFRAHRNILSGSSTYFHQLFSAAGQVIELDFVRAEIFDVILNYIYSSKIIRIPSDLLEELITAGQALGVKFIANLHVPLSQVKGLPGLSKEPGEESVKCEDAQQKNDLIRQVAGSGCTSIVTEAFSLYAEEFDQANDLDKGDVLFISKQASKNKGNPSSTSHCSRSSVVIDVDGSSVREVAPNNDKKIASSEPSKVIRKAEDGDNNASSSKKLEADDLSLHSSSSEAQPDSSSLSVPAESPIANTNMRQSPASSSLSNTPATPAQINCSPTKSPPNTVPKEDQQILGVQKKELAVLEKATTQSVDFKSKLSDVGSLGTTKNGARLNSPQSATGIKKTITLDKASEIDSLSTGCKVYANIGENTYDIVPVKEDPGEGDSKASRARKSQVPPSFSPDSSPNSPRGASSKKKAKVEQDDHYELIMDGKTFYVCIICKRPYVCLTSLRRHFNTHSWEKKYPCHYCDKVFALAEYRTKHEVYHTGERRYQCLLCNEFFINYQLLSSHCKQVHNQDPSGRKEKDDTNNNLYRLLPCKTLQFKPYSYVTDGSGGIPIINEDGIVYHVDPSKGPMAGQGPHPSSQGKPVNWDDIFVEPGEHVPSLLDIASQFHMVHREHVPNRLHRARLSCMAHQERMALPLHTAHLELMDHMAHQQHLARLLHMVQQDHTVHQEHMARPFHTVHQEHMARRLVQDGFLYLTSKDMQVIGSVGRQAGGAVVVVVGGGRNRGLRRNGDRQRVWVTAVRGRAAQHCSSDDAQKEGHDVKDGGRPQQVVEVHHVLATSHLCVLVVTAYQLHTAVKHTIHNGTAKRCHHPEADEHDGGHQLSEEQETEKKRFQISETAHPISLLSIKADDETELKQEVTQEEEEVDEGMERQPLETEDLNFEKWKPKPKPKRTCRQMMADVKKFLWNPESREFMGRSGRSWSLILLFYGSLYVFLAAMFVGCMWALMWSISPYAPTYNDRVVPPGMTMSPHGDGFHITFNASKRSSWENYVQALENYLEPYDDSTQELRNMACTQDAYFQQDDSEEGAERKACQFKRSWLGECSGLQDPDFGYSQGKPCFILQMNRVNYTSPLVAVRFSGVQLATQLRVQCQLNVDQCRHYIHSLTTTSHAVHKSTYCLLRHGIPLFLKGGPQVIEVLGYRVTSLYTVSQLIP</sequence>
<feature type="signal peptide" evidence="23">
    <location>
        <begin position="1"/>
        <end position="18"/>
    </location>
</feature>
<name>A0A9Q1F4U2_SYNKA</name>
<evidence type="ECO:0000313" key="26">
    <source>
        <dbReference type="EMBL" id="KAJ8351211.1"/>
    </source>
</evidence>
<dbReference type="InterPro" id="IPR036236">
    <property type="entry name" value="Znf_C2H2_sf"/>
</dbReference>
<dbReference type="Gene3D" id="2.60.40.1660">
    <property type="entry name" value="Na, k-atpase alpha subunit"/>
    <property type="match status" value="1"/>
</dbReference>
<comment type="caution">
    <text evidence="26">The sequence shown here is derived from an EMBL/GenBank/DDBJ whole genome shotgun (WGS) entry which is preliminary data.</text>
</comment>